<protein>
    <recommendedName>
        <fullName evidence="4">Glycosyltransferase RgtA/B/C/D-like domain-containing protein</fullName>
    </recommendedName>
</protein>
<gene>
    <name evidence="2" type="ORF">UT17_C0004G0157</name>
</gene>
<keyword evidence="1" id="KW-1133">Transmembrane helix</keyword>
<accession>A0A0G0P134</accession>
<feature type="transmembrane region" description="Helical" evidence="1">
    <location>
        <begin position="360"/>
        <end position="379"/>
    </location>
</feature>
<evidence type="ECO:0000256" key="1">
    <source>
        <dbReference type="SAM" id="Phobius"/>
    </source>
</evidence>
<dbReference type="STRING" id="1618572.UT17_C0004G0157"/>
<feature type="transmembrane region" description="Helical" evidence="1">
    <location>
        <begin position="255"/>
        <end position="276"/>
    </location>
</feature>
<feature type="transmembrane region" description="Helical" evidence="1">
    <location>
        <begin position="391"/>
        <end position="407"/>
    </location>
</feature>
<keyword evidence="1" id="KW-0472">Membrane</keyword>
<comment type="caution">
    <text evidence="2">The sequence shown here is derived from an EMBL/GenBank/DDBJ whole genome shotgun (WGS) entry which is preliminary data.</text>
</comment>
<feature type="transmembrane region" description="Helical" evidence="1">
    <location>
        <begin position="12"/>
        <end position="39"/>
    </location>
</feature>
<feature type="transmembrane region" description="Helical" evidence="1">
    <location>
        <begin position="327"/>
        <end position="348"/>
    </location>
</feature>
<feature type="transmembrane region" description="Helical" evidence="1">
    <location>
        <begin position="86"/>
        <end position="107"/>
    </location>
</feature>
<reference evidence="2 3" key="1">
    <citation type="journal article" date="2015" name="Nature">
        <title>rRNA introns, odd ribosomes, and small enigmatic genomes across a large radiation of phyla.</title>
        <authorList>
            <person name="Brown C.T."/>
            <person name="Hug L.A."/>
            <person name="Thomas B.C."/>
            <person name="Sharon I."/>
            <person name="Castelle C.J."/>
            <person name="Singh A."/>
            <person name="Wilkins M.J."/>
            <person name="Williams K.H."/>
            <person name="Banfield J.F."/>
        </authorList>
    </citation>
    <scope>NUCLEOTIDE SEQUENCE [LARGE SCALE GENOMIC DNA]</scope>
</reference>
<dbReference type="AlphaFoldDB" id="A0A0G0P134"/>
<proteinExistence type="predicted"/>
<evidence type="ECO:0000313" key="2">
    <source>
        <dbReference type="EMBL" id="KKQ91809.1"/>
    </source>
</evidence>
<name>A0A0G0P134_9BACT</name>
<dbReference type="Proteomes" id="UP000034774">
    <property type="component" value="Unassembled WGS sequence"/>
</dbReference>
<evidence type="ECO:0008006" key="4">
    <source>
        <dbReference type="Google" id="ProtNLM"/>
    </source>
</evidence>
<feature type="transmembrane region" description="Helical" evidence="1">
    <location>
        <begin position="296"/>
        <end position="320"/>
    </location>
</feature>
<feature type="transmembrane region" description="Helical" evidence="1">
    <location>
        <begin position="175"/>
        <end position="202"/>
    </location>
</feature>
<keyword evidence="1" id="KW-0812">Transmembrane</keyword>
<feature type="transmembrane region" description="Helical" evidence="1">
    <location>
        <begin position="142"/>
        <end position="163"/>
    </location>
</feature>
<feature type="transmembrane region" description="Helical" evidence="1">
    <location>
        <begin position="214"/>
        <end position="234"/>
    </location>
</feature>
<feature type="transmembrane region" description="Helical" evidence="1">
    <location>
        <begin position="116"/>
        <end position="136"/>
    </location>
</feature>
<evidence type="ECO:0000313" key="3">
    <source>
        <dbReference type="Proteomes" id="UP000034774"/>
    </source>
</evidence>
<organism evidence="2 3">
    <name type="scientific">Candidatus Woesebacteria bacterium GW2011_GWB1_39_10</name>
    <dbReference type="NCBI Taxonomy" id="1618572"/>
    <lineage>
        <taxon>Bacteria</taxon>
        <taxon>Candidatus Woeseibacteriota</taxon>
    </lineage>
</organism>
<sequence>MLKKFDHIFQKYSEYLIFLWLLLVSYISYGKTLLMYWWVDDWTLLYKMVHPGSSVGYIGAGILGQGAYKYTATPFILLYPLFGTNAMPYFAIGLFLYFLAAFTVYLLAKEITRNKLAGFIASTIYASGYIASFALYRVNESYQFSLTAIFINLTALLLVKYLLGRGTKFYAISLIFYIITIQFLFLRSHGVVIIMFALIFLLGFRKGLKNVINLIIKFLPFLVIYLFMYIHIYTNPSESSGAQSSGFMGTLLKNFLGGQFVISIGNLFGMISHIIVPDLLVKNFSDFLQLLFKIKISLESLSHLNGLLITLFIVSVGLFIRKKAKTISNILLLGLVVVVGNIVSYFVYNPTNSLDSISRYALPSFVGTTFIYSGLFLIIKDHLFFSKRYGRFLAYLFIGVFCVYLIFQSQKVQDEIVNYVSFPTQNAYKIIMANVPKVDKDTVFFIDTEDEPRVKNNVLAGMGETGISIFYNYEGITKMVDTFPEVYDLIISGKYKLENVYTFFASEKLGFVPTTEDFRKELTQRLKPLVIDRWDYSKNHFVESEVGYPSLVPTVLNLTLLLDQKTSKNMIGNTVSIKIWWMTERRNTYQNFYAKDIDILADGYPHTYNLYLPPGGLAIQKIMIDGYPTGAKIRILNSVIRNLTFTEIQGKDIPYYY</sequence>
<dbReference type="EMBL" id="LBVU01000004">
    <property type="protein sequence ID" value="KKQ91809.1"/>
    <property type="molecule type" value="Genomic_DNA"/>
</dbReference>